<protein>
    <submittedName>
        <fullName evidence="2">Glycosyltransferase</fullName>
    </submittedName>
</protein>
<dbReference type="PANTHER" id="PTHR43179:SF10">
    <property type="entry name" value="GLYCOSYL TRANSFERASE"/>
    <property type="match status" value="1"/>
</dbReference>
<dbReference type="InterPro" id="IPR029044">
    <property type="entry name" value="Nucleotide-diphossugar_trans"/>
</dbReference>
<dbReference type="InterPro" id="IPR001173">
    <property type="entry name" value="Glyco_trans_2-like"/>
</dbReference>
<organism evidence="2 3">
    <name type="scientific">Clostridium sulfidigenes</name>
    <dbReference type="NCBI Taxonomy" id="318464"/>
    <lineage>
        <taxon>Bacteria</taxon>
        <taxon>Bacillati</taxon>
        <taxon>Bacillota</taxon>
        <taxon>Clostridia</taxon>
        <taxon>Eubacteriales</taxon>
        <taxon>Clostridiaceae</taxon>
        <taxon>Clostridium</taxon>
    </lineage>
</organism>
<dbReference type="PANTHER" id="PTHR43179">
    <property type="entry name" value="RHAMNOSYLTRANSFERASE WBBL"/>
    <property type="match status" value="1"/>
</dbReference>
<feature type="domain" description="Glycosyltransferase 2-like" evidence="1">
    <location>
        <begin position="9"/>
        <end position="197"/>
    </location>
</feature>
<evidence type="ECO:0000313" key="3">
    <source>
        <dbReference type="Proteomes" id="UP000768462"/>
    </source>
</evidence>
<proteinExistence type="predicted"/>
<name>A0A927W6C6_9CLOT</name>
<dbReference type="EMBL" id="SVCM01000049">
    <property type="protein sequence ID" value="MBE6059375.1"/>
    <property type="molecule type" value="Genomic_DNA"/>
</dbReference>
<gene>
    <name evidence="2" type="ORF">E7215_04280</name>
</gene>
<reference evidence="2" key="1">
    <citation type="submission" date="2019-04" db="EMBL/GenBank/DDBJ databases">
        <title>Evolution of Biomass-Degrading Anaerobic Consortia Revealed by Metagenomics.</title>
        <authorList>
            <person name="Peng X."/>
        </authorList>
    </citation>
    <scope>NUCLEOTIDE SEQUENCE</scope>
    <source>
        <strain evidence="2">SIG254</strain>
    </source>
</reference>
<dbReference type="AlphaFoldDB" id="A0A927W6C6"/>
<dbReference type="Gene3D" id="3.90.550.10">
    <property type="entry name" value="Spore Coat Polysaccharide Biosynthesis Protein SpsA, Chain A"/>
    <property type="match status" value="1"/>
</dbReference>
<evidence type="ECO:0000259" key="1">
    <source>
        <dbReference type="Pfam" id="PF00535"/>
    </source>
</evidence>
<accession>A0A927W6C6</accession>
<evidence type="ECO:0000313" key="2">
    <source>
        <dbReference type="EMBL" id="MBE6059375.1"/>
    </source>
</evidence>
<sequence>MGTKVDKLSISIVAYNNYEDIKKCLNTMKEYTEKKLLKKIYIIDNGVSVSNEQERKDFLIFLNNISCAEYIDAKENLGFGKAHNLILNSICSEYHAIVNPDIIFFEDAFSKIVNWMDENKEVGMVIPNIVDDKMTRQHVYREELTIFDMFIRMFCKGLFKNRQEKHTMQDKDYSRPFQVPFGQGSFLVIRTELFKKLNGFDDRYFMYLEDADLCKRLNQISCLMYYPGANVMHKWEKGSHKNRKLFTYHLNSMGYYFKKWGYKFF</sequence>
<dbReference type="Proteomes" id="UP000768462">
    <property type="component" value="Unassembled WGS sequence"/>
</dbReference>
<dbReference type="Pfam" id="PF00535">
    <property type="entry name" value="Glycos_transf_2"/>
    <property type="match status" value="1"/>
</dbReference>
<dbReference type="SUPFAM" id="SSF53448">
    <property type="entry name" value="Nucleotide-diphospho-sugar transferases"/>
    <property type="match status" value="1"/>
</dbReference>
<comment type="caution">
    <text evidence="2">The sequence shown here is derived from an EMBL/GenBank/DDBJ whole genome shotgun (WGS) entry which is preliminary data.</text>
</comment>